<accession>A0A1H1YZ42</accession>
<feature type="transmembrane region" description="Helical" evidence="1">
    <location>
        <begin position="52"/>
        <end position="70"/>
    </location>
</feature>
<keyword evidence="1" id="KW-0812">Transmembrane</keyword>
<dbReference type="GeneID" id="300209590"/>
<reference evidence="3" key="1">
    <citation type="submission" date="2016-10" db="EMBL/GenBank/DDBJ databases">
        <authorList>
            <person name="Varghese N."/>
            <person name="Submissions S."/>
        </authorList>
    </citation>
    <scope>NUCLEOTIDE SEQUENCE [LARGE SCALE GENOMIC DNA]</scope>
    <source>
        <strain evidence="3">ATCC 23835</strain>
    </source>
</reference>
<keyword evidence="1" id="KW-0472">Membrane</keyword>
<evidence type="ECO:0000256" key="1">
    <source>
        <dbReference type="SAM" id="Phobius"/>
    </source>
</evidence>
<evidence type="ECO:0000313" key="3">
    <source>
        <dbReference type="Proteomes" id="UP000199524"/>
    </source>
</evidence>
<keyword evidence="3" id="KW-1185">Reference proteome</keyword>
<feature type="transmembrane region" description="Helical" evidence="1">
    <location>
        <begin position="77"/>
        <end position="97"/>
    </location>
</feature>
<sequence>MDDAVSRLSFAIRLIFAACLFVATANHLRACLEHGVFWDYGYGSGTPWGSRIFWAALTVFDPLAALLLFLRPQLGIILTVAIIVADVVHNTFYVALHRQWLEVFYLSQVGFLLAVLLLAPIAWRQVRLRSTSDGSRCDLRQTPSR</sequence>
<dbReference type="EMBL" id="LT629777">
    <property type="protein sequence ID" value="SDT26609.1"/>
    <property type="molecule type" value="Genomic_DNA"/>
</dbReference>
<dbReference type="Proteomes" id="UP000199524">
    <property type="component" value="Chromosome I"/>
</dbReference>
<gene>
    <name evidence="2" type="ORF">SAMN05216598_4714</name>
</gene>
<dbReference type="AlphaFoldDB" id="A0A1H1YZ42"/>
<protein>
    <submittedName>
        <fullName evidence="2">Uncharacterized protein</fullName>
    </submittedName>
</protein>
<organism evidence="2 3">
    <name type="scientific">Pseudomonas asplenii</name>
    <dbReference type="NCBI Taxonomy" id="53407"/>
    <lineage>
        <taxon>Bacteria</taxon>
        <taxon>Pseudomonadati</taxon>
        <taxon>Pseudomonadota</taxon>
        <taxon>Gammaproteobacteria</taxon>
        <taxon>Pseudomonadales</taxon>
        <taxon>Pseudomonadaceae</taxon>
        <taxon>Pseudomonas</taxon>
    </lineage>
</organism>
<dbReference type="RefSeq" id="WP_090209347.1">
    <property type="nucleotide sequence ID" value="NZ_LT629777.1"/>
</dbReference>
<feature type="transmembrane region" description="Helical" evidence="1">
    <location>
        <begin position="103"/>
        <end position="123"/>
    </location>
</feature>
<feature type="transmembrane region" description="Helical" evidence="1">
    <location>
        <begin position="12"/>
        <end position="32"/>
    </location>
</feature>
<name>A0A1H1YZ42_9PSED</name>
<evidence type="ECO:0000313" key="2">
    <source>
        <dbReference type="EMBL" id="SDT26609.1"/>
    </source>
</evidence>
<proteinExistence type="predicted"/>
<keyword evidence="1" id="KW-1133">Transmembrane helix</keyword>